<evidence type="ECO:0000313" key="2">
    <source>
        <dbReference type="Proteomes" id="UP000688137"/>
    </source>
</evidence>
<dbReference type="GO" id="GO:0030286">
    <property type="term" value="C:dynein complex"/>
    <property type="evidence" value="ECO:0007669"/>
    <property type="project" value="InterPro"/>
</dbReference>
<dbReference type="OMA" id="GTGITDQ"/>
<sequence>MDKSVKINEKGTGITEQIQNEIVTIVKNAIQVHKQFLGEVCNQIANVLCQKYGGWWCCFVTDKDANYGSRLFNFDHMYLDATIEQKRFTIFKSAK</sequence>
<accession>A0A8S1JPL8</accession>
<dbReference type="GO" id="GO:0007017">
    <property type="term" value="P:microtubule-based process"/>
    <property type="evidence" value="ECO:0007669"/>
    <property type="project" value="InterPro"/>
</dbReference>
<proteinExistence type="predicted"/>
<dbReference type="Proteomes" id="UP000688137">
    <property type="component" value="Unassembled WGS sequence"/>
</dbReference>
<protein>
    <recommendedName>
        <fullName evidence="3">Dynein light chain</fullName>
    </recommendedName>
</protein>
<gene>
    <name evidence="1" type="ORF">PPRIM_AZ9-3.1.T0050500</name>
</gene>
<name>A0A8S1JPL8_PARPR</name>
<organism evidence="1 2">
    <name type="scientific">Paramecium primaurelia</name>
    <dbReference type="NCBI Taxonomy" id="5886"/>
    <lineage>
        <taxon>Eukaryota</taxon>
        <taxon>Sar</taxon>
        <taxon>Alveolata</taxon>
        <taxon>Ciliophora</taxon>
        <taxon>Intramacronucleata</taxon>
        <taxon>Oligohymenophorea</taxon>
        <taxon>Peniculida</taxon>
        <taxon>Parameciidae</taxon>
        <taxon>Paramecium</taxon>
    </lineage>
</organism>
<dbReference type="InterPro" id="IPR001372">
    <property type="entry name" value="Dynein_light_chain_typ-1/2"/>
</dbReference>
<reference evidence="1" key="1">
    <citation type="submission" date="2021-01" db="EMBL/GenBank/DDBJ databases">
        <authorList>
            <consortium name="Genoscope - CEA"/>
            <person name="William W."/>
        </authorList>
    </citation>
    <scope>NUCLEOTIDE SEQUENCE</scope>
</reference>
<dbReference type="Pfam" id="PF01221">
    <property type="entry name" value="Dynein_light"/>
    <property type="match status" value="1"/>
</dbReference>
<evidence type="ECO:0008006" key="3">
    <source>
        <dbReference type="Google" id="ProtNLM"/>
    </source>
</evidence>
<comment type="caution">
    <text evidence="1">The sequence shown here is derived from an EMBL/GenBank/DDBJ whole genome shotgun (WGS) entry which is preliminary data.</text>
</comment>
<keyword evidence="2" id="KW-1185">Reference proteome</keyword>
<dbReference type="EMBL" id="CAJJDM010000002">
    <property type="protein sequence ID" value="CAD8043845.1"/>
    <property type="molecule type" value="Genomic_DNA"/>
</dbReference>
<dbReference type="SMART" id="SM01375">
    <property type="entry name" value="Dynein_light"/>
    <property type="match status" value="1"/>
</dbReference>
<dbReference type="AlphaFoldDB" id="A0A8S1JPL8"/>
<evidence type="ECO:0000313" key="1">
    <source>
        <dbReference type="EMBL" id="CAD8043845.1"/>
    </source>
</evidence>